<protein>
    <submittedName>
        <fullName evidence="1">Uncharacterized protein</fullName>
    </submittedName>
</protein>
<name>G8EXV9_9CAUD</name>
<reference evidence="1 2" key="1">
    <citation type="submission" date="2010-12" db="EMBL/GenBank/DDBJ databases">
        <title>The Genome Sequence of Synechococcus phage S-CAM8 0608SB47.</title>
        <authorList>
            <consortium name="The Broad Institute Genome Sequencing Platform"/>
            <person name="Henn M.R."/>
            <person name="Martiny J."/>
            <person name="Weihe C."/>
            <person name="Levin J."/>
            <person name="Malboeuf C."/>
            <person name="Casali M."/>
            <person name="Russ C."/>
            <person name="Lennon N."/>
            <person name="Chapman S.B."/>
            <person name="Erlich R."/>
            <person name="Young S.K."/>
            <person name="Yandava C."/>
            <person name="Zeng Q."/>
            <person name="Alvarado L."/>
            <person name="Anderson S."/>
            <person name="Berlin A."/>
            <person name="Chen Z."/>
            <person name="Freedman E."/>
            <person name="Gellesch M."/>
            <person name="Goldberg J."/>
            <person name="Green L."/>
            <person name="Griggs A."/>
            <person name="Gujja S."/>
            <person name="Heilman E.R."/>
            <person name="Heiman D."/>
            <person name="Hollinger A."/>
            <person name="Howarth C."/>
            <person name="Larson L."/>
            <person name="Mehta T."/>
            <person name="Pearson M."/>
            <person name="Roberts A."/>
            <person name="Ryan E."/>
            <person name="Saif S."/>
            <person name="Shea T."/>
            <person name="Shenoy N."/>
            <person name="Sisk P."/>
            <person name="Stolte C."/>
            <person name="Sykes S."/>
            <person name="White J."/>
            <person name="Haas B."/>
            <person name="Nusbaum C."/>
            <person name="Birren B."/>
        </authorList>
    </citation>
    <scope>NUCLEOTIDE SEQUENCE [LARGE SCALE GENOMIC DNA]</scope>
    <source>
        <strain evidence="1 2">0608SB47</strain>
    </source>
</reference>
<organism evidence="1 2">
    <name type="scientific">Synechococcus phage S-CAM8</name>
    <dbReference type="NCBI Taxonomy" id="754038"/>
    <lineage>
        <taxon>Viruses</taxon>
        <taxon>Duplodnaviria</taxon>
        <taxon>Heunggongvirae</taxon>
        <taxon>Uroviricota</taxon>
        <taxon>Caudoviricetes</taxon>
        <taxon>Pantevenvirales</taxon>
        <taxon>Kyanoviridae</taxon>
        <taxon>Neritesvirus</taxon>
        <taxon>Neritesvirus scam8</taxon>
    </lineage>
</organism>
<evidence type="ECO:0000313" key="1">
    <source>
        <dbReference type="EMBL" id="AET72649.1"/>
    </source>
</evidence>
<sequence>MVQKQIKLKVMNSRKKDLFPWVETFPYFMQDMSEGKKCWFTCEEHAEKYVNRYNCNYKLYLYTGK</sequence>
<accession>G8EXV9</accession>
<evidence type="ECO:0000313" key="2">
    <source>
        <dbReference type="Proteomes" id="UP000297591"/>
    </source>
</evidence>
<dbReference type="EMBL" id="JF974299">
    <property type="protein sequence ID" value="AET72649.1"/>
    <property type="molecule type" value="Genomic_DNA"/>
</dbReference>
<gene>
    <name evidence="1" type="ORF">SXFG_00099</name>
</gene>
<proteinExistence type="predicted"/>
<dbReference type="Proteomes" id="UP000297591">
    <property type="component" value="Segment"/>
</dbReference>